<evidence type="ECO:0000313" key="1">
    <source>
        <dbReference type="EMBL" id="HHS30260.1"/>
    </source>
</evidence>
<protein>
    <submittedName>
        <fullName evidence="1">Uncharacterized protein</fullName>
    </submittedName>
</protein>
<reference evidence="1" key="1">
    <citation type="journal article" date="2020" name="mSystems">
        <title>Genome- and Community-Level Interaction Insights into Carbon Utilization and Element Cycling Functions of Hydrothermarchaeota in Hydrothermal Sediment.</title>
        <authorList>
            <person name="Zhou Z."/>
            <person name="Liu Y."/>
            <person name="Xu W."/>
            <person name="Pan J."/>
            <person name="Luo Z.H."/>
            <person name="Li M."/>
        </authorList>
    </citation>
    <scope>NUCLEOTIDE SEQUENCE [LARGE SCALE GENOMIC DNA]</scope>
    <source>
        <strain evidence="1">SpSt-767</strain>
    </source>
</reference>
<comment type="caution">
    <text evidence="1">The sequence shown here is derived from an EMBL/GenBank/DDBJ whole genome shotgun (WGS) entry which is preliminary data.</text>
</comment>
<gene>
    <name evidence="1" type="ORF">ENV52_11240</name>
</gene>
<organism evidence="1">
    <name type="scientific">Desulfobacca acetoxidans</name>
    <dbReference type="NCBI Taxonomy" id="60893"/>
    <lineage>
        <taxon>Bacteria</taxon>
        <taxon>Pseudomonadati</taxon>
        <taxon>Thermodesulfobacteriota</taxon>
        <taxon>Desulfobaccia</taxon>
        <taxon>Desulfobaccales</taxon>
        <taxon>Desulfobaccaceae</taxon>
        <taxon>Desulfobacca</taxon>
    </lineage>
</organism>
<sequence length="63" mass="7543">MAKSGCDTCRFRVRYDNNPQSLLGRLWRWHANWCPGWKAYMTSLPDDERKRLAGKYGLLKFNY</sequence>
<proteinExistence type="predicted"/>
<name>A0A7V6A4Y3_9BACT</name>
<accession>A0A7V6A4Y3</accession>
<dbReference type="EMBL" id="DTGR01000175">
    <property type="protein sequence ID" value="HHS30260.1"/>
    <property type="molecule type" value="Genomic_DNA"/>
</dbReference>
<dbReference type="AlphaFoldDB" id="A0A7V6A4Y3"/>